<dbReference type="Gene3D" id="1.10.10.10">
    <property type="entry name" value="Winged helix-like DNA-binding domain superfamily/Winged helix DNA-binding domain"/>
    <property type="match status" value="1"/>
</dbReference>
<dbReference type="Proteomes" id="UP000242662">
    <property type="component" value="Unassembled WGS sequence"/>
</dbReference>
<evidence type="ECO:0000256" key="8">
    <source>
        <dbReference type="ARBA" id="ARBA00049348"/>
    </source>
</evidence>
<dbReference type="InterPro" id="IPR036388">
    <property type="entry name" value="WH-like_DNA-bd_sf"/>
</dbReference>
<dbReference type="PANTHER" id="PTHR10815">
    <property type="entry name" value="METHYLATED-DNA--PROTEIN-CYSTEINE METHYLTRANSFERASE"/>
    <property type="match status" value="1"/>
</dbReference>
<evidence type="ECO:0000256" key="6">
    <source>
        <dbReference type="ARBA" id="ARBA00022763"/>
    </source>
</evidence>
<dbReference type="OrthoDB" id="9802228at2"/>
<dbReference type="InterPro" id="IPR036631">
    <property type="entry name" value="MGMT_N_sf"/>
</dbReference>
<dbReference type="InterPro" id="IPR014048">
    <property type="entry name" value="MethylDNA_cys_MeTrfase_DNA-bd"/>
</dbReference>
<dbReference type="HAMAP" id="MF_00772">
    <property type="entry name" value="OGT"/>
    <property type="match status" value="1"/>
</dbReference>
<organism evidence="12 13">
    <name type="scientific">Shouchella lonarensis</name>
    <dbReference type="NCBI Taxonomy" id="1464122"/>
    <lineage>
        <taxon>Bacteria</taxon>
        <taxon>Bacillati</taxon>
        <taxon>Bacillota</taxon>
        <taxon>Bacilli</taxon>
        <taxon>Bacillales</taxon>
        <taxon>Bacillaceae</taxon>
        <taxon>Shouchella</taxon>
    </lineage>
</organism>
<comment type="similarity">
    <text evidence="2 9">Belongs to the MGMT family.</text>
</comment>
<evidence type="ECO:0000313" key="13">
    <source>
        <dbReference type="Proteomes" id="UP000242662"/>
    </source>
</evidence>
<dbReference type="Pfam" id="PF01035">
    <property type="entry name" value="DNA_binding_1"/>
    <property type="match status" value="1"/>
</dbReference>
<keyword evidence="4 9" id="KW-0489">Methyltransferase</keyword>
<keyword evidence="7 9" id="KW-0234">DNA repair</keyword>
<dbReference type="GO" id="GO:0005737">
    <property type="term" value="C:cytoplasm"/>
    <property type="evidence" value="ECO:0007669"/>
    <property type="project" value="UniProtKB-SubCell"/>
</dbReference>
<evidence type="ECO:0000313" key="12">
    <source>
        <dbReference type="EMBL" id="SDB82060.1"/>
    </source>
</evidence>
<feature type="active site" description="Nucleophile; methyl group acceptor" evidence="9">
    <location>
        <position position="140"/>
    </location>
</feature>
<sequence length="173" mass="19052">MITPEHFFVNEMASPLGTLTIIATERGVCQIHFAALHELNGQSKLLKTGVREEWERCESRTSAVCEQLQAYFNGTRKSFDVDIDLVGTPFQKKVWRALMDINYGETRSYKEIAKQIGAPKAVRAIGGANNRNPLPIIVPCHRVIGSNGAMVGYGGGLNKKELLLHLEGALTIS</sequence>
<dbReference type="RefSeq" id="WP_090774383.1">
    <property type="nucleotide sequence ID" value="NZ_FMYM01000001.1"/>
</dbReference>
<comment type="catalytic activity">
    <reaction evidence="1 9">
        <text>a 4-O-methyl-thymidine in DNA + L-cysteinyl-[protein] = a thymidine in DNA + S-methyl-L-cysteinyl-[protein]</text>
        <dbReference type="Rhea" id="RHEA:53428"/>
        <dbReference type="Rhea" id="RHEA-COMP:10131"/>
        <dbReference type="Rhea" id="RHEA-COMP:10132"/>
        <dbReference type="Rhea" id="RHEA-COMP:13555"/>
        <dbReference type="Rhea" id="RHEA-COMP:13556"/>
        <dbReference type="ChEBI" id="CHEBI:29950"/>
        <dbReference type="ChEBI" id="CHEBI:82612"/>
        <dbReference type="ChEBI" id="CHEBI:137386"/>
        <dbReference type="ChEBI" id="CHEBI:137387"/>
        <dbReference type="EC" id="2.1.1.63"/>
    </reaction>
</comment>
<gene>
    <name evidence="12" type="ORF">SAMN05421737_101139</name>
</gene>
<keyword evidence="6 9" id="KW-0227">DNA damage</keyword>
<dbReference type="GO" id="GO:0032259">
    <property type="term" value="P:methylation"/>
    <property type="evidence" value="ECO:0007669"/>
    <property type="project" value="UniProtKB-KW"/>
</dbReference>
<evidence type="ECO:0000259" key="10">
    <source>
        <dbReference type="Pfam" id="PF01035"/>
    </source>
</evidence>
<dbReference type="InterPro" id="IPR036217">
    <property type="entry name" value="MethylDNA_cys_MeTrfase_DNAb"/>
</dbReference>
<evidence type="ECO:0000256" key="7">
    <source>
        <dbReference type="ARBA" id="ARBA00023204"/>
    </source>
</evidence>
<keyword evidence="13" id="KW-1185">Reference proteome</keyword>
<dbReference type="EC" id="2.1.1.63" evidence="9"/>
<evidence type="ECO:0000256" key="1">
    <source>
        <dbReference type="ARBA" id="ARBA00001286"/>
    </source>
</evidence>
<dbReference type="InterPro" id="IPR008332">
    <property type="entry name" value="MethylG_MeTrfase_N"/>
</dbReference>
<dbReference type="AlphaFoldDB" id="A0A1G6GJE1"/>
<feature type="domain" description="Methylated-DNA-[protein]-cysteine S-methyltransferase DNA binding" evidence="10">
    <location>
        <begin position="89"/>
        <end position="169"/>
    </location>
</feature>
<feature type="domain" description="Methylguanine DNA methyltransferase ribonuclease-like" evidence="11">
    <location>
        <begin position="12"/>
        <end position="85"/>
    </location>
</feature>
<evidence type="ECO:0000256" key="2">
    <source>
        <dbReference type="ARBA" id="ARBA00008711"/>
    </source>
</evidence>
<protein>
    <recommendedName>
        <fullName evidence="9">Methylated-DNA--protein-cysteine methyltransferase</fullName>
        <ecNumber evidence="9">2.1.1.63</ecNumber>
    </recommendedName>
    <alternativeName>
        <fullName evidence="9">6-O-methylguanine-DNA methyltransferase</fullName>
        <shortName evidence="9">MGMT</shortName>
    </alternativeName>
    <alternativeName>
        <fullName evidence="9">O-6-methylguanine-DNA-alkyltransferase</fullName>
    </alternativeName>
</protein>
<dbReference type="PANTHER" id="PTHR10815:SF5">
    <property type="entry name" value="METHYLATED-DNA--PROTEIN-CYSTEINE METHYLTRANSFERASE"/>
    <property type="match status" value="1"/>
</dbReference>
<evidence type="ECO:0000256" key="4">
    <source>
        <dbReference type="ARBA" id="ARBA00022603"/>
    </source>
</evidence>
<comment type="catalytic activity">
    <reaction evidence="8 9">
        <text>a 6-O-methyl-2'-deoxyguanosine in DNA + L-cysteinyl-[protein] = S-methyl-L-cysteinyl-[protein] + a 2'-deoxyguanosine in DNA</text>
        <dbReference type="Rhea" id="RHEA:24000"/>
        <dbReference type="Rhea" id="RHEA-COMP:10131"/>
        <dbReference type="Rhea" id="RHEA-COMP:10132"/>
        <dbReference type="Rhea" id="RHEA-COMP:11367"/>
        <dbReference type="Rhea" id="RHEA-COMP:11368"/>
        <dbReference type="ChEBI" id="CHEBI:29950"/>
        <dbReference type="ChEBI" id="CHEBI:82612"/>
        <dbReference type="ChEBI" id="CHEBI:85445"/>
        <dbReference type="ChEBI" id="CHEBI:85448"/>
        <dbReference type="EC" id="2.1.1.63"/>
    </reaction>
</comment>
<dbReference type="Pfam" id="PF02870">
    <property type="entry name" value="Methyltransf_1N"/>
    <property type="match status" value="1"/>
</dbReference>
<dbReference type="STRING" id="1464122.SAMN05421737_101139"/>
<dbReference type="GO" id="GO:0003908">
    <property type="term" value="F:methylated-DNA-[protein]-cysteine S-methyltransferase activity"/>
    <property type="evidence" value="ECO:0007669"/>
    <property type="project" value="UniProtKB-UniRule"/>
</dbReference>
<dbReference type="SUPFAM" id="SSF53155">
    <property type="entry name" value="Methylated DNA-protein cysteine methyltransferase domain"/>
    <property type="match status" value="1"/>
</dbReference>
<keyword evidence="3 9" id="KW-0963">Cytoplasm</keyword>
<dbReference type="PROSITE" id="PS00374">
    <property type="entry name" value="MGMT"/>
    <property type="match status" value="1"/>
</dbReference>
<proteinExistence type="inferred from homology"/>
<dbReference type="EMBL" id="FMYM01000001">
    <property type="protein sequence ID" value="SDB82060.1"/>
    <property type="molecule type" value="Genomic_DNA"/>
</dbReference>
<evidence type="ECO:0000259" key="11">
    <source>
        <dbReference type="Pfam" id="PF02870"/>
    </source>
</evidence>
<comment type="miscellaneous">
    <text evidence="9">This enzyme catalyzes only one turnover and therefore is not strictly catalytic. According to one definition, an enzyme is a biocatalyst that acts repeatedly and over many reaction cycles.</text>
</comment>
<dbReference type="FunFam" id="1.10.10.10:FF:000214">
    <property type="entry name" value="Methylated-DNA--protein-cysteine methyltransferase"/>
    <property type="match status" value="1"/>
</dbReference>
<dbReference type="CDD" id="cd06445">
    <property type="entry name" value="ATase"/>
    <property type="match status" value="1"/>
</dbReference>
<comment type="function">
    <text evidence="9">Involved in the cellular defense against the biological effects of O6-methylguanine (O6-MeG) and O4-methylthymine (O4-MeT) in DNA. Repairs the methylated nucleobase in DNA by stoichiometrically transferring the methyl group to a cysteine residue in the enzyme. This is a suicide reaction: the enzyme is irreversibly inactivated.</text>
</comment>
<evidence type="ECO:0000256" key="5">
    <source>
        <dbReference type="ARBA" id="ARBA00022679"/>
    </source>
</evidence>
<evidence type="ECO:0000256" key="9">
    <source>
        <dbReference type="HAMAP-Rule" id="MF_00772"/>
    </source>
</evidence>
<keyword evidence="5 9" id="KW-0808">Transferase</keyword>
<dbReference type="InterPro" id="IPR023546">
    <property type="entry name" value="MGMT"/>
</dbReference>
<dbReference type="SUPFAM" id="SSF46767">
    <property type="entry name" value="Methylated DNA-protein cysteine methyltransferase, C-terminal domain"/>
    <property type="match status" value="1"/>
</dbReference>
<accession>A0A1G6GJE1</accession>
<reference evidence="13" key="1">
    <citation type="submission" date="2016-09" db="EMBL/GenBank/DDBJ databases">
        <authorList>
            <person name="Varghese N."/>
            <person name="Submissions S."/>
        </authorList>
    </citation>
    <scope>NUCLEOTIDE SEQUENCE [LARGE SCALE GENOMIC DNA]</scope>
    <source>
        <strain evidence="13">25nlg</strain>
    </source>
</reference>
<comment type="subcellular location">
    <subcellularLocation>
        <location evidence="9">Cytoplasm</location>
    </subcellularLocation>
</comment>
<dbReference type="InterPro" id="IPR001497">
    <property type="entry name" value="MethylDNA_cys_MeTrfase_AS"/>
</dbReference>
<dbReference type="GO" id="GO:0006307">
    <property type="term" value="P:DNA alkylation repair"/>
    <property type="evidence" value="ECO:0007669"/>
    <property type="project" value="UniProtKB-UniRule"/>
</dbReference>
<dbReference type="NCBIfam" id="TIGR00589">
    <property type="entry name" value="ogt"/>
    <property type="match status" value="1"/>
</dbReference>
<dbReference type="Gene3D" id="3.30.160.70">
    <property type="entry name" value="Methylated DNA-protein cysteine methyltransferase domain"/>
    <property type="match status" value="1"/>
</dbReference>
<name>A0A1G6GJE1_9BACI</name>
<evidence type="ECO:0000256" key="3">
    <source>
        <dbReference type="ARBA" id="ARBA00022490"/>
    </source>
</evidence>